<name>A0AAD3ST69_NEPGR</name>
<feature type="compositionally biased region" description="Polar residues" evidence="9">
    <location>
        <begin position="380"/>
        <end position="390"/>
    </location>
</feature>
<evidence type="ECO:0000256" key="5">
    <source>
        <dbReference type="ARBA" id="ARBA00023163"/>
    </source>
</evidence>
<dbReference type="Gene3D" id="6.10.250.2430">
    <property type="match status" value="1"/>
</dbReference>
<accession>A0AAD3ST69</accession>
<proteinExistence type="inferred from homology"/>
<comment type="similarity">
    <text evidence="8">Belongs to the NFYA/HAP2 subunit family.</text>
</comment>
<evidence type="ECO:0000256" key="9">
    <source>
        <dbReference type="SAM" id="MobiDB-lite"/>
    </source>
</evidence>
<dbReference type="AlphaFoldDB" id="A0AAD3ST69"/>
<evidence type="ECO:0000313" key="10">
    <source>
        <dbReference type="EMBL" id="GMH16525.1"/>
    </source>
</evidence>
<keyword evidence="11" id="KW-1185">Reference proteome</keyword>
<evidence type="ECO:0000256" key="2">
    <source>
        <dbReference type="ARBA" id="ARBA00023015"/>
    </source>
</evidence>
<dbReference type="GO" id="GO:0003677">
    <property type="term" value="F:DNA binding"/>
    <property type="evidence" value="ECO:0007669"/>
    <property type="project" value="UniProtKB-KW"/>
</dbReference>
<protein>
    <recommendedName>
        <fullName evidence="8">Nuclear transcription factor Y subunit</fullName>
    </recommendedName>
</protein>
<keyword evidence="6 8" id="KW-0539">Nucleus</keyword>
<comment type="caution">
    <text evidence="10">The sequence shown here is derived from an EMBL/GenBank/DDBJ whole genome shotgun (WGS) entry which is preliminary data.</text>
</comment>
<organism evidence="10 11">
    <name type="scientific">Nepenthes gracilis</name>
    <name type="common">Slender pitcher plant</name>
    <dbReference type="NCBI Taxonomy" id="150966"/>
    <lineage>
        <taxon>Eukaryota</taxon>
        <taxon>Viridiplantae</taxon>
        <taxon>Streptophyta</taxon>
        <taxon>Embryophyta</taxon>
        <taxon>Tracheophyta</taxon>
        <taxon>Spermatophyta</taxon>
        <taxon>Magnoliopsida</taxon>
        <taxon>eudicotyledons</taxon>
        <taxon>Gunneridae</taxon>
        <taxon>Pentapetalae</taxon>
        <taxon>Caryophyllales</taxon>
        <taxon>Nepenthaceae</taxon>
        <taxon>Nepenthes</taxon>
    </lineage>
</organism>
<dbReference type="Proteomes" id="UP001279734">
    <property type="component" value="Unassembled WGS sequence"/>
</dbReference>
<dbReference type="PANTHER" id="PTHR12632">
    <property type="entry name" value="TRANSCRIPTION FACTOR NF-Y ALPHA-RELATED"/>
    <property type="match status" value="1"/>
</dbReference>
<dbReference type="SMART" id="SM00521">
    <property type="entry name" value="CBF"/>
    <property type="match status" value="1"/>
</dbReference>
<dbReference type="InterPro" id="IPR001289">
    <property type="entry name" value="NFYA"/>
</dbReference>
<evidence type="ECO:0000256" key="3">
    <source>
        <dbReference type="ARBA" id="ARBA00023125"/>
    </source>
</evidence>
<feature type="region of interest" description="Disordered" evidence="9">
    <location>
        <begin position="299"/>
        <end position="334"/>
    </location>
</feature>
<keyword evidence="4" id="KW-0010">Activator</keyword>
<keyword evidence="5 8" id="KW-0804">Transcription</keyword>
<feature type="region of interest" description="Disordered" evidence="9">
    <location>
        <begin position="120"/>
        <end position="139"/>
    </location>
</feature>
<feature type="region of interest" description="Disordered" evidence="9">
    <location>
        <begin position="366"/>
        <end position="390"/>
    </location>
</feature>
<dbReference type="GO" id="GO:0003700">
    <property type="term" value="F:DNA-binding transcription factor activity"/>
    <property type="evidence" value="ECO:0007669"/>
    <property type="project" value="UniProtKB-UniRule"/>
</dbReference>
<evidence type="ECO:0000256" key="1">
    <source>
        <dbReference type="ARBA" id="ARBA00004123"/>
    </source>
</evidence>
<dbReference type="PROSITE" id="PS51152">
    <property type="entry name" value="NFYA_HAP2_2"/>
    <property type="match status" value="1"/>
</dbReference>
<dbReference type="InterPro" id="IPR018362">
    <property type="entry name" value="CCAAT-binding_factor_CS"/>
</dbReference>
<sequence>MVLLREKVGRAYRKKEGGSRKRDRKRVFGRFQWSRHAPVHSNTTFVHNIFSITYQIPKLKQTIRDLVLSSMSQLYANCPSYWKSNEQRISESLSKSLSLNVESPPQFCPKATQLGFQLQDHDSSSSISTTQSNHDATATIGTNSQDQCISSEFGQEVNCGKSVEHQVKPLHLDAAFNPPQIDYNHTMTCIPYPCADPYLSGLLAAYGPPPMIHPQMMGMMGMTAARVPLPLDNLTENEPIYVNAKQYHGILRRRQSRAKLEAQNKLIKVRKPYLHKSRHLHALNRIRGSGGRFLGTKKLQQTTSDPTPGTHPAPEMGFEQHNHQSQSLESIPVNPGSGIKHFSNGSLVFQQQPDLGLSGASAAACIGGSRPDNGGFLKNPRNQNSAPVVR</sequence>
<dbReference type="EMBL" id="BSYO01000016">
    <property type="protein sequence ID" value="GMH16525.1"/>
    <property type="molecule type" value="Genomic_DNA"/>
</dbReference>
<evidence type="ECO:0000256" key="8">
    <source>
        <dbReference type="RuleBase" id="RU367155"/>
    </source>
</evidence>
<keyword evidence="2 8" id="KW-0805">Transcription regulation</keyword>
<dbReference type="GO" id="GO:0016602">
    <property type="term" value="C:CCAAT-binding factor complex"/>
    <property type="evidence" value="ECO:0007669"/>
    <property type="project" value="InterPro"/>
</dbReference>
<comment type="subunit">
    <text evidence="7">Heterotrimeric transcription factor composed of three components, NF-YA, NF-YB and NF-YC. NF-YB and NF-YC must interact and dimerize for NF-YA association and DNA binding.</text>
</comment>
<evidence type="ECO:0000256" key="4">
    <source>
        <dbReference type="ARBA" id="ARBA00023159"/>
    </source>
</evidence>
<comment type="subcellular location">
    <subcellularLocation>
        <location evidence="1 8">Nucleus</location>
    </subcellularLocation>
</comment>
<dbReference type="Pfam" id="PF02045">
    <property type="entry name" value="CBFB_NFYA"/>
    <property type="match status" value="1"/>
</dbReference>
<evidence type="ECO:0000313" key="11">
    <source>
        <dbReference type="Proteomes" id="UP001279734"/>
    </source>
</evidence>
<dbReference type="PROSITE" id="PS00686">
    <property type="entry name" value="NFYA_HAP2_1"/>
    <property type="match status" value="1"/>
</dbReference>
<reference evidence="10" key="1">
    <citation type="submission" date="2023-05" db="EMBL/GenBank/DDBJ databases">
        <title>Nepenthes gracilis genome sequencing.</title>
        <authorList>
            <person name="Fukushima K."/>
        </authorList>
    </citation>
    <scope>NUCLEOTIDE SEQUENCE</scope>
    <source>
        <strain evidence="10">SING2019-196</strain>
    </source>
</reference>
<evidence type="ECO:0000256" key="6">
    <source>
        <dbReference type="ARBA" id="ARBA00023242"/>
    </source>
</evidence>
<comment type="function">
    <text evidence="8">Component of the sequence-specific heterotrimeric transcription factor (NF-Y) which specifically recognizes a 5'-CCAAT-3' box motif found in the promoters of its target genes.</text>
</comment>
<keyword evidence="3 8" id="KW-0238">DNA-binding</keyword>
<gene>
    <name evidence="10" type="ORF">Nepgr_018366</name>
</gene>
<evidence type="ECO:0000256" key="7">
    <source>
        <dbReference type="ARBA" id="ARBA00025911"/>
    </source>
</evidence>
<dbReference type="PRINTS" id="PR00616">
    <property type="entry name" value="CCAATSUBUNTB"/>
</dbReference>